<dbReference type="SMART" id="SM00671">
    <property type="entry name" value="SEL1"/>
    <property type="match status" value="3"/>
</dbReference>
<dbReference type="OrthoDB" id="2148946at2759"/>
<evidence type="ECO:0000313" key="2">
    <source>
        <dbReference type="EMBL" id="KIK91835.1"/>
    </source>
</evidence>
<dbReference type="STRING" id="930991.A0A0D0E3W9"/>
<gene>
    <name evidence="2" type="ORF">PAXRUDRAFT_830494</name>
</gene>
<reference evidence="2 3" key="1">
    <citation type="submission" date="2014-04" db="EMBL/GenBank/DDBJ databases">
        <authorList>
            <consortium name="DOE Joint Genome Institute"/>
            <person name="Kuo A."/>
            <person name="Kohler A."/>
            <person name="Jargeat P."/>
            <person name="Nagy L.G."/>
            <person name="Floudas D."/>
            <person name="Copeland A."/>
            <person name="Barry K.W."/>
            <person name="Cichocki N."/>
            <person name="Veneault-Fourrey C."/>
            <person name="LaButti K."/>
            <person name="Lindquist E.A."/>
            <person name="Lipzen A."/>
            <person name="Lundell T."/>
            <person name="Morin E."/>
            <person name="Murat C."/>
            <person name="Sun H."/>
            <person name="Tunlid A."/>
            <person name="Henrissat B."/>
            <person name="Grigoriev I.V."/>
            <person name="Hibbett D.S."/>
            <person name="Martin F."/>
            <person name="Nordberg H.P."/>
            <person name="Cantor M.N."/>
            <person name="Hua S.X."/>
        </authorList>
    </citation>
    <scope>NUCLEOTIDE SEQUENCE [LARGE SCALE GENOMIC DNA]</scope>
    <source>
        <strain evidence="2 3">Ve08.2h10</strain>
    </source>
</reference>
<name>A0A0D0E3W9_9AGAM</name>
<dbReference type="Proteomes" id="UP000054538">
    <property type="component" value="Unassembled WGS sequence"/>
</dbReference>
<proteinExistence type="predicted"/>
<evidence type="ECO:0000256" key="1">
    <source>
        <dbReference type="SAM" id="MobiDB-lite"/>
    </source>
</evidence>
<dbReference type="GO" id="GO:0010972">
    <property type="term" value="P:negative regulation of G2/M transition of mitotic cell cycle"/>
    <property type="evidence" value="ECO:0007669"/>
    <property type="project" value="TreeGrafter"/>
</dbReference>
<feature type="region of interest" description="Disordered" evidence="1">
    <location>
        <begin position="176"/>
        <end position="310"/>
    </location>
</feature>
<dbReference type="InterPro" id="IPR052945">
    <property type="entry name" value="Mitotic_Regulator"/>
</dbReference>
<dbReference type="PANTHER" id="PTHR43628:SF1">
    <property type="entry name" value="CHITIN SYNTHASE REGULATORY FACTOR 2-RELATED"/>
    <property type="match status" value="1"/>
</dbReference>
<evidence type="ECO:0008006" key="4">
    <source>
        <dbReference type="Google" id="ProtNLM"/>
    </source>
</evidence>
<organism evidence="2 3">
    <name type="scientific">Paxillus rubicundulus Ve08.2h10</name>
    <dbReference type="NCBI Taxonomy" id="930991"/>
    <lineage>
        <taxon>Eukaryota</taxon>
        <taxon>Fungi</taxon>
        <taxon>Dikarya</taxon>
        <taxon>Basidiomycota</taxon>
        <taxon>Agaricomycotina</taxon>
        <taxon>Agaricomycetes</taxon>
        <taxon>Agaricomycetidae</taxon>
        <taxon>Boletales</taxon>
        <taxon>Paxilineae</taxon>
        <taxon>Paxillaceae</taxon>
        <taxon>Paxillus</taxon>
    </lineage>
</organism>
<feature type="compositionally biased region" description="Polar residues" evidence="1">
    <location>
        <begin position="271"/>
        <end position="280"/>
    </location>
</feature>
<feature type="region of interest" description="Disordered" evidence="1">
    <location>
        <begin position="1"/>
        <end position="103"/>
    </location>
</feature>
<dbReference type="SUPFAM" id="SSF81901">
    <property type="entry name" value="HCP-like"/>
    <property type="match status" value="1"/>
</dbReference>
<protein>
    <recommendedName>
        <fullName evidence="4">HCP-like protein</fullName>
    </recommendedName>
</protein>
<feature type="compositionally biased region" description="Polar residues" evidence="1">
    <location>
        <begin position="235"/>
        <end position="262"/>
    </location>
</feature>
<sequence>MASDMEGQMAFEYKSSEGRLLHSSPLETLVRRTSSRRQAAAGQQEISEVVEPRNVPPSLQPRFPPPLPVQTPHATSPPRPFANQHTPGSPLLHSNFRSSTSSAATNTTALHMGRNSKSFLSLADDYEPDDGFFEGNSVTYGQQPPSHTVPATVLTEPVILDYTNFENPMKPLPSPVPTVVVSSPQGNSSSQARGAMRQPIVSASSPRLNFSRPGRPLILSSEEQKRQVLERNSQRARSPRTSPSTIPFTAVTPVTGTYSEQLLTPGPYTPGEQSSRSLQGSFQPSAVSSSSLASPSRVNPPAHPPSLRVGSPSSLYSNSYSFYQIDSVPPSPTSQSFRSPQDRSSGTSKPSPAEPQTPHDYLQLGIRYHESNQLRDSAIYFEKSAKEQGGCGVGMLMWGLTLRHGWGCEKNEKSGFKWLTKAAEAAVEDLEKAKKGFDMKAVKEELVLAIYEVGQCFFQGWGAPKDQKMAVNYYRVAANLGDADAQQDLAFCLANGRGCKKDKKEAAKWYRAAVAQGVSDVGMAWIYKDKYSD</sequence>
<feature type="compositionally biased region" description="Low complexity" evidence="1">
    <location>
        <begin position="281"/>
        <end position="296"/>
    </location>
</feature>
<dbReference type="Gene3D" id="1.25.40.10">
    <property type="entry name" value="Tetratricopeptide repeat domain"/>
    <property type="match status" value="1"/>
</dbReference>
<feature type="compositionally biased region" description="Basic and acidic residues" evidence="1">
    <location>
        <begin position="222"/>
        <end position="233"/>
    </location>
</feature>
<dbReference type="AlphaFoldDB" id="A0A0D0E3W9"/>
<dbReference type="HOGENOM" id="CLU_015943_1_0_1"/>
<feature type="compositionally biased region" description="Pro residues" evidence="1">
    <location>
        <begin position="54"/>
        <end position="80"/>
    </location>
</feature>
<evidence type="ECO:0000313" key="3">
    <source>
        <dbReference type="Proteomes" id="UP000054538"/>
    </source>
</evidence>
<dbReference type="PANTHER" id="PTHR43628">
    <property type="entry name" value="ACTIVATOR OF C KINASE PROTEIN 1-RELATED"/>
    <property type="match status" value="1"/>
</dbReference>
<reference evidence="3" key="2">
    <citation type="submission" date="2015-01" db="EMBL/GenBank/DDBJ databases">
        <title>Evolutionary Origins and Diversification of the Mycorrhizal Mutualists.</title>
        <authorList>
            <consortium name="DOE Joint Genome Institute"/>
            <consortium name="Mycorrhizal Genomics Consortium"/>
            <person name="Kohler A."/>
            <person name="Kuo A."/>
            <person name="Nagy L.G."/>
            <person name="Floudas D."/>
            <person name="Copeland A."/>
            <person name="Barry K.W."/>
            <person name="Cichocki N."/>
            <person name="Veneault-Fourrey C."/>
            <person name="LaButti K."/>
            <person name="Lindquist E.A."/>
            <person name="Lipzen A."/>
            <person name="Lundell T."/>
            <person name="Morin E."/>
            <person name="Murat C."/>
            <person name="Riley R."/>
            <person name="Ohm R."/>
            <person name="Sun H."/>
            <person name="Tunlid A."/>
            <person name="Henrissat B."/>
            <person name="Grigoriev I.V."/>
            <person name="Hibbett D.S."/>
            <person name="Martin F."/>
        </authorList>
    </citation>
    <scope>NUCLEOTIDE SEQUENCE [LARGE SCALE GENOMIC DNA]</scope>
    <source>
        <strain evidence="3">Ve08.2h10</strain>
    </source>
</reference>
<dbReference type="GO" id="GO:0032153">
    <property type="term" value="C:cell division site"/>
    <property type="evidence" value="ECO:0007669"/>
    <property type="project" value="TreeGrafter"/>
</dbReference>
<dbReference type="EMBL" id="KN825342">
    <property type="protein sequence ID" value="KIK91835.1"/>
    <property type="molecule type" value="Genomic_DNA"/>
</dbReference>
<accession>A0A0D0E3W9</accession>
<dbReference type="InterPro" id="IPR011990">
    <property type="entry name" value="TPR-like_helical_dom_sf"/>
</dbReference>
<dbReference type="InParanoid" id="A0A0D0E3W9"/>
<dbReference type="InterPro" id="IPR006597">
    <property type="entry name" value="Sel1-like"/>
</dbReference>
<keyword evidence="3" id="KW-1185">Reference proteome</keyword>
<dbReference type="Pfam" id="PF08238">
    <property type="entry name" value="Sel1"/>
    <property type="match status" value="3"/>
</dbReference>
<feature type="region of interest" description="Disordered" evidence="1">
    <location>
        <begin position="327"/>
        <end position="359"/>
    </location>
</feature>
<feature type="compositionally biased region" description="Polar residues" evidence="1">
    <location>
        <begin position="333"/>
        <end position="350"/>
    </location>
</feature>